<dbReference type="EMBL" id="JAPTGG010000002">
    <property type="protein sequence ID" value="MCZ0864088.1"/>
    <property type="molecule type" value="Genomic_DNA"/>
</dbReference>
<evidence type="ECO:0000256" key="2">
    <source>
        <dbReference type="PROSITE-ProRule" id="PRU00169"/>
    </source>
</evidence>
<feature type="modified residue" description="4-aspartylphosphate" evidence="2">
    <location>
        <position position="57"/>
    </location>
</feature>
<dbReference type="SUPFAM" id="SSF55874">
    <property type="entry name" value="ATPase domain of HSP90 chaperone/DNA topoisomerase II/histidine kinase"/>
    <property type="match status" value="1"/>
</dbReference>
<dbReference type="InterPro" id="IPR036890">
    <property type="entry name" value="HATPase_C_sf"/>
</dbReference>
<proteinExistence type="predicted"/>
<dbReference type="SUPFAM" id="SSF81606">
    <property type="entry name" value="PP2C-like"/>
    <property type="match status" value="1"/>
</dbReference>
<comment type="caution">
    <text evidence="4">The sequence shown here is derived from an EMBL/GenBank/DDBJ whole genome shotgun (WGS) entry which is preliminary data.</text>
</comment>
<dbReference type="PROSITE" id="PS50110">
    <property type="entry name" value="RESPONSE_REGULATORY"/>
    <property type="match status" value="1"/>
</dbReference>
<dbReference type="SMART" id="SM00331">
    <property type="entry name" value="PP2C_SIG"/>
    <property type="match status" value="1"/>
</dbReference>
<protein>
    <submittedName>
        <fullName evidence="4">SpoIIE family protein phosphatase</fullName>
    </submittedName>
</protein>
<dbReference type="PANTHER" id="PTHR43156:SF2">
    <property type="entry name" value="STAGE II SPORULATION PROTEIN E"/>
    <property type="match status" value="1"/>
</dbReference>
<dbReference type="SMART" id="SM00448">
    <property type="entry name" value="REC"/>
    <property type="match status" value="1"/>
</dbReference>
<dbReference type="InterPro" id="IPR052016">
    <property type="entry name" value="Bact_Sigma-Reg"/>
</dbReference>
<dbReference type="InterPro" id="IPR001789">
    <property type="entry name" value="Sig_transdc_resp-reg_receiver"/>
</dbReference>
<dbReference type="InterPro" id="IPR001932">
    <property type="entry name" value="PPM-type_phosphatase-like_dom"/>
</dbReference>
<dbReference type="Proteomes" id="UP001069090">
    <property type="component" value="Unassembled WGS sequence"/>
</dbReference>
<accession>A0A9J6RIK8</accession>
<keyword evidence="2" id="KW-0597">Phosphoprotein</keyword>
<feature type="domain" description="Response regulatory" evidence="3">
    <location>
        <begin position="8"/>
        <end position="124"/>
    </location>
</feature>
<dbReference type="InterPro" id="IPR011006">
    <property type="entry name" value="CheY-like_superfamily"/>
</dbReference>
<reference evidence="4 5" key="1">
    <citation type="submission" date="2022-12" db="EMBL/GenBank/DDBJ databases">
        <title>Dasania phycosphaerae sp. nov., isolated from particulate material of the south coast of Korea.</title>
        <authorList>
            <person name="Jiang Y."/>
        </authorList>
    </citation>
    <scope>NUCLEOTIDE SEQUENCE [LARGE SCALE GENOMIC DNA]</scope>
    <source>
        <strain evidence="4 5">GY-19</strain>
    </source>
</reference>
<evidence type="ECO:0000313" key="5">
    <source>
        <dbReference type="Proteomes" id="UP001069090"/>
    </source>
</evidence>
<dbReference type="RefSeq" id="WP_258330246.1">
    <property type="nucleotide sequence ID" value="NZ_JAPTGG010000002.1"/>
</dbReference>
<keyword evidence="1" id="KW-0378">Hydrolase</keyword>
<evidence type="ECO:0000256" key="1">
    <source>
        <dbReference type="ARBA" id="ARBA00022801"/>
    </source>
</evidence>
<dbReference type="Gene3D" id="3.60.40.10">
    <property type="entry name" value="PPM-type phosphatase domain"/>
    <property type="match status" value="1"/>
</dbReference>
<dbReference type="InterPro" id="IPR036457">
    <property type="entry name" value="PPM-type-like_dom_sf"/>
</dbReference>
<dbReference type="GO" id="GO:0016791">
    <property type="term" value="F:phosphatase activity"/>
    <property type="evidence" value="ECO:0007669"/>
    <property type="project" value="TreeGrafter"/>
</dbReference>
<dbReference type="CDD" id="cd16936">
    <property type="entry name" value="HATPase_RsbW-like"/>
    <property type="match status" value="1"/>
</dbReference>
<dbReference type="Pfam" id="PF07228">
    <property type="entry name" value="SpoIIE"/>
    <property type="match status" value="1"/>
</dbReference>
<dbReference type="CDD" id="cd17538">
    <property type="entry name" value="REC_D1_PleD-like"/>
    <property type="match status" value="1"/>
</dbReference>
<dbReference type="Pfam" id="PF00072">
    <property type="entry name" value="Response_reg"/>
    <property type="match status" value="1"/>
</dbReference>
<dbReference type="PANTHER" id="PTHR43156">
    <property type="entry name" value="STAGE II SPORULATION PROTEIN E-RELATED"/>
    <property type="match status" value="1"/>
</dbReference>
<evidence type="ECO:0000313" key="4">
    <source>
        <dbReference type="EMBL" id="MCZ0864088.1"/>
    </source>
</evidence>
<sequence>MLTPAVIKILVVDDNPTDRLVLETILRKQGHQVVSADNGLTALQLFQQEQPDLILLDALMPGMDGFEVAERIKKQVGEDFIPIIFLTSLQDADSLARCLDAGGDDFISKPYNSLILRAKINAFTRMRAMNHTLLTNRDQISEHNRMLIREQEVAKRVFDKVAHVGCLDADNIKHSLSAVSVFNGDVVLAGVNALGNLMVFLGDFTGHGLDAALGAMPLAQTFYSMIEKGFNHQDILVEINKKLNEVLPVGVFCCGLLAEINFHEGTIKVWNGGLPDCVIYKPASGELSLLKSRHLPLGVLPASQFNSRAEMYDVHVGDRLYLWSDGIHEAENHRGEQFGEQRLFDVFQNNSRPESLFNEVNAAVNQFIGASEHTDDISVMEITLVSPENFKASHVLTQDSSFAGPDKWSMSYELNPDTLRSFNPLPLMLNVIVQVPMLRTFSGQIYTVLTELFNNALDHGVLKLESATKNSSEGFSHYYQSREVLLQNLQAGSIRFDLDYQGGRKGGALIIDVVDSGDGFDYQNLGLAGGDVYSGRGVHLVAKLCSTLEYRGRGNAVRAVYSWGESAF</sequence>
<evidence type="ECO:0000259" key="3">
    <source>
        <dbReference type="PROSITE" id="PS50110"/>
    </source>
</evidence>
<dbReference type="AlphaFoldDB" id="A0A9J6RIK8"/>
<dbReference type="SUPFAM" id="SSF52172">
    <property type="entry name" value="CheY-like"/>
    <property type="match status" value="1"/>
</dbReference>
<name>A0A9J6RIK8_9GAMM</name>
<organism evidence="4 5">
    <name type="scientific">Dasania phycosphaerae</name>
    <dbReference type="NCBI Taxonomy" id="2950436"/>
    <lineage>
        <taxon>Bacteria</taxon>
        <taxon>Pseudomonadati</taxon>
        <taxon>Pseudomonadota</taxon>
        <taxon>Gammaproteobacteria</taxon>
        <taxon>Cellvibrionales</taxon>
        <taxon>Spongiibacteraceae</taxon>
        <taxon>Dasania</taxon>
    </lineage>
</organism>
<dbReference type="Gene3D" id="3.40.50.2300">
    <property type="match status" value="1"/>
</dbReference>
<gene>
    <name evidence="4" type="ORF">O0V09_02680</name>
</gene>
<dbReference type="GO" id="GO:0000160">
    <property type="term" value="P:phosphorelay signal transduction system"/>
    <property type="evidence" value="ECO:0007669"/>
    <property type="project" value="InterPro"/>
</dbReference>
<keyword evidence="5" id="KW-1185">Reference proteome</keyword>
<dbReference type="Gene3D" id="3.30.565.10">
    <property type="entry name" value="Histidine kinase-like ATPase, C-terminal domain"/>
    <property type="match status" value="1"/>
</dbReference>